<comment type="catalytic activity">
    <reaction evidence="2">
        <text>2 GTP = 3',3'-c-di-GMP + 2 diphosphate</text>
        <dbReference type="Rhea" id="RHEA:24898"/>
        <dbReference type="ChEBI" id="CHEBI:33019"/>
        <dbReference type="ChEBI" id="CHEBI:37565"/>
        <dbReference type="ChEBI" id="CHEBI:58805"/>
        <dbReference type="EC" id="2.7.7.65"/>
    </reaction>
</comment>
<feature type="transmembrane region" description="Helical" evidence="4">
    <location>
        <begin position="200"/>
        <end position="221"/>
    </location>
</feature>
<dbReference type="Proteomes" id="UP001595897">
    <property type="component" value="Unassembled WGS sequence"/>
</dbReference>
<sequence length="638" mass="72353">MQSNQVMPRDRSYWIAAIVSLFVLGLLALTVSLTSKIEEKSLPFDARYFVEQPAAGLESLNEQSVLALDDNLWQSFEKENLGLSERVHWIKLQTETLLVDEQYLFELNYGLLDNADVWVYAHHMSEDGSARYEQIATYSVGDTQSFYFRPIQHEQFLFPVYAETTHVTLLLKLYGEGPIKAPLRLWEKSDFIEYSGSHKLFMGLFFGYMIAMALSNLFIYATTRNPIFAVYTAYVLSIGMVAVTLHGMGFRYLWPDNIWFQERAIAFFACSTLILIITFSIQVLDLKNNSIRAFKLLKLVRYVFYALFVASFVMPYSLLLTSVLVMIACTTPVILVSSLSLAIKGNLIARYFSGAWAALLMSGIALAFENFGLYELPMDSSYLLMVGAITETLLLALALAISFSTQYKEAEEARALAVENERQAMAAKDELLQVQQESQQALEYSVEERTLELEIAMRELSEVNQELERLSAIDPLTGLMNRRYFDKRLLAETRRSRREQRILSLAMLDIDFFKKINDEHGHLAGDECLKVFASTLQENIKRPSDIICRYGGEEFVVILPATDLEGAHKLMERVRSALEQTSVNFEGKRISMTVSIGLSSKVMSNDDEQAALLAFADKLLYQAKESGRNQVIAQAYSA</sequence>
<dbReference type="InterPro" id="IPR029787">
    <property type="entry name" value="Nucleotide_cyclase"/>
</dbReference>
<accession>A0ABV9LXM6</accession>
<organism evidence="6 7">
    <name type="scientific">Glaciecola siphonariae</name>
    <dbReference type="NCBI Taxonomy" id="521012"/>
    <lineage>
        <taxon>Bacteria</taxon>
        <taxon>Pseudomonadati</taxon>
        <taxon>Pseudomonadota</taxon>
        <taxon>Gammaproteobacteria</taxon>
        <taxon>Alteromonadales</taxon>
        <taxon>Alteromonadaceae</taxon>
        <taxon>Glaciecola</taxon>
    </lineage>
</organism>
<evidence type="ECO:0000256" key="4">
    <source>
        <dbReference type="SAM" id="Phobius"/>
    </source>
</evidence>
<feature type="domain" description="GGDEF" evidence="5">
    <location>
        <begin position="501"/>
        <end position="636"/>
    </location>
</feature>
<dbReference type="RefSeq" id="WP_382408858.1">
    <property type="nucleotide sequence ID" value="NZ_JBHSGU010000005.1"/>
</dbReference>
<feature type="transmembrane region" description="Helical" evidence="4">
    <location>
        <begin position="12"/>
        <end position="33"/>
    </location>
</feature>
<dbReference type="EC" id="2.7.7.65" evidence="1"/>
<dbReference type="Gene3D" id="2.60.40.2380">
    <property type="match status" value="1"/>
</dbReference>
<dbReference type="NCBIfam" id="TIGR00254">
    <property type="entry name" value="GGDEF"/>
    <property type="match status" value="1"/>
</dbReference>
<feature type="transmembrane region" description="Helical" evidence="4">
    <location>
        <begin position="227"/>
        <end position="253"/>
    </location>
</feature>
<dbReference type="InterPro" id="IPR000160">
    <property type="entry name" value="GGDEF_dom"/>
</dbReference>
<keyword evidence="6" id="KW-0808">Transferase</keyword>
<gene>
    <name evidence="6" type="ORF">ACFO4O_12065</name>
</gene>
<feature type="transmembrane region" description="Helical" evidence="4">
    <location>
        <begin position="380"/>
        <end position="401"/>
    </location>
</feature>
<dbReference type="Gene3D" id="3.30.70.270">
    <property type="match status" value="1"/>
</dbReference>
<evidence type="ECO:0000313" key="7">
    <source>
        <dbReference type="Proteomes" id="UP001595897"/>
    </source>
</evidence>
<dbReference type="EMBL" id="JBHSGU010000005">
    <property type="protein sequence ID" value="MFC4700899.1"/>
    <property type="molecule type" value="Genomic_DNA"/>
</dbReference>
<dbReference type="Pfam" id="PF07696">
    <property type="entry name" value="7TMR-DISMED2"/>
    <property type="match status" value="1"/>
</dbReference>
<keyword evidence="3" id="KW-0175">Coiled coil</keyword>
<dbReference type="InterPro" id="IPR011622">
    <property type="entry name" value="7TMR_DISM_rcpt_extracell_dom2"/>
</dbReference>
<feature type="transmembrane region" description="Helical" evidence="4">
    <location>
        <begin position="304"/>
        <end position="336"/>
    </location>
</feature>
<dbReference type="Pfam" id="PF00990">
    <property type="entry name" value="GGDEF"/>
    <property type="match status" value="1"/>
</dbReference>
<dbReference type="PANTHER" id="PTHR45138:SF9">
    <property type="entry name" value="DIGUANYLATE CYCLASE DGCM-RELATED"/>
    <property type="match status" value="1"/>
</dbReference>
<proteinExistence type="predicted"/>
<keyword evidence="7" id="KW-1185">Reference proteome</keyword>
<dbReference type="PANTHER" id="PTHR45138">
    <property type="entry name" value="REGULATORY COMPONENTS OF SENSORY TRANSDUCTION SYSTEM"/>
    <property type="match status" value="1"/>
</dbReference>
<keyword evidence="4" id="KW-0472">Membrane</keyword>
<evidence type="ECO:0000259" key="5">
    <source>
        <dbReference type="PROSITE" id="PS50887"/>
    </source>
</evidence>
<keyword evidence="4" id="KW-0812">Transmembrane</keyword>
<evidence type="ECO:0000256" key="3">
    <source>
        <dbReference type="SAM" id="Coils"/>
    </source>
</evidence>
<evidence type="ECO:0000256" key="1">
    <source>
        <dbReference type="ARBA" id="ARBA00012528"/>
    </source>
</evidence>
<feature type="transmembrane region" description="Helical" evidence="4">
    <location>
        <begin position="348"/>
        <end position="368"/>
    </location>
</feature>
<dbReference type="InterPro" id="IPR043128">
    <property type="entry name" value="Rev_trsase/Diguanyl_cyclase"/>
</dbReference>
<keyword evidence="4" id="KW-1133">Transmembrane helix</keyword>
<evidence type="ECO:0000313" key="6">
    <source>
        <dbReference type="EMBL" id="MFC4700899.1"/>
    </source>
</evidence>
<dbReference type="PROSITE" id="PS50887">
    <property type="entry name" value="GGDEF"/>
    <property type="match status" value="1"/>
</dbReference>
<feature type="coiled-coil region" evidence="3">
    <location>
        <begin position="410"/>
        <end position="473"/>
    </location>
</feature>
<name>A0ABV9LXM6_9ALTE</name>
<feature type="transmembrane region" description="Helical" evidence="4">
    <location>
        <begin position="265"/>
        <end position="284"/>
    </location>
</feature>
<reference evidence="7" key="1">
    <citation type="journal article" date="2019" name="Int. J. Syst. Evol. Microbiol.">
        <title>The Global Catalogue of Microorganisms (GCM) 10K type strain sequencing project: providing services to taxonomists for standard genome sequencing and annotation.</title>
        <authorList>
            <consortium name="The Broad Institute Genomics Platform"/>
            <consortium name="The Broad Institute Genome Sequencing Center for Infectious Disease"/>
            <person name="Wu L."/>
            <person name="Ma J."/>
        </authorList>
    </citation>
    <scope>NUCLEOTIDE SEQUENCE [LARGE SCALE GENOMIC DNA]</scope>
    <source>
        <strain evidence="7">KACC 12507</strain>
    </source>
</reference>
<evidence type="ECO:0000256" key="2">
    <source>
        <dbReference type="ARBA" id="ARBA00034247"/>
    </source>
</evidence>
<dbReference type="InterPro" id="IPR011623">
    <property type="entry name" value="7TMR_DISM_rcpt_extracell_dom1"/>
</dbReference>
<protein>
    <recommendedName>
        <fullName evidence="1">diguanylate cyclase</fullName>
        <ecNumber evidence="1">2.7.7.65</ecNumber>
    </recommendedName>
</protein>
<dbReference type="CDD" id="cd01949">
    <property type="entry name" value="GGDEF"/>
    <property type="match status" value="1"/>
</dbReference>
<dbReference type="SMART" id="SM00267">
    <property type="entry name" value="GGDEF"/>
    <property type="match status" value="1"/>
</dbReference>
<comment type="caution">
    <text evidence="6">The sequence shown here is derived from an EMBL/GenBank/DDBJ whole genome shotgun (WGS) entry which is preliminary data.</text>
</comment>
<dbReference type="GO" id="GO:0052621">
    <property type="term" value="F:diguanylate cyclase activity"/>
    <property type="evidence" value="ECO:0007669"/>
    <property type="project" value="UniProtKB-EC"/>
</dbReference>
<keyword evidence="6" id="KW-0548">Nucleotidyltransferase</keyword>
<dbReference type="InterPro" id="IPR050469">
    <property type="entry name" value="Diguanylate_Cyclase"/>
</dbReference>
<dbReference type="SUPFAM" id="SSF55073">
    <property type="entry name" value="Nucleotide cyclase"/>
    <property type="match status" value="1"/>
</dbReference>
<dbReference type="Pfam" id="PF07695">
    <property type="entry name" value="7TMR-DISM_7TM"/>
    <property type="match status" value="1"/>
</dbReference>